<accession>A0ABV4XST4</accession>
<dbReference type="EMBL" id="JBHFNR010000131">
    <property type="protein sequence ID" value="MFB2894789.1"/>
    <property type="molecule type" value="Genomic_DNA"/>
</dbReference>
<proteinExistence type="predicted"/>
<gene>
    <name evidence="1" type="ORF">ACE1CI_17910</name>
</gene>
<dbReference type="Proteomes" id="UP001576784">
    <property type="component" value="Unassembled WGS sequence"/>
</dbReference>
<organism evidence="1 2">
    <name type="scientific">Floridaenema flaviceps BLCC-F50</name>
    <dbReference type="NCBI Taxonomy" id="3153642"/>
    <lineage>
        <taxon>Bacteria</taxon>
        <taxon>Bacillati</taxon>
        <taxon>Cyanobacteriota</taxon>
        <taxon>Cyanophyceae</taxon>
        <taxon>Oscillatoriophycideae</taxon>
        <taxon>Aerosakkonematales</taxon>
        <taxon>Aerosakkonemataceae</taxon>
        <taxon>Floridanema</taxon>
        <taxon>Floridanema flaviceps</taxon>
    </lineage>
</organism>
<name>A0ABV4XST4_9CYAN</name>
<protein>
    <submittedName>
        <fullName evidence="1">Uncharacterized protein</fullName>
    </submittedName>
</protein>
<comment type="caution">
    <text evidence="1">The sequence shown here is derived from an EMBL/GenBank/DDBJ whole genome shotgun (WGS) entry which is preliminary data.</text>
</comment>
<dbReference type="RefSeq" id="WP_413264433.1">
    <property type="nucleotide sequence ID" value="NZ_JBHFNR010000131.1"/>
</dbReference>
<reference evidence="1 2" key="1">
    <citation type="submission" date="2024-09" db="EMBL/GenBank/DDBJ databases">
        <title>Floridaenema gen nov. (Aerosakkonemataceae, Aerosakkonematales ord. nov., Cyanobacteria) from benthic tropical and subtropical fresh waters, with the description of four new species.</title>
        <authorList>
            <person name="Moretto J.A."/>
            <person name="Berthold D.E."/>
            <person name="Lefler F.W."/>
            <person name="Huang I.-S."/>
            <person name="Laughinghouse H. IV."/>
        </authorList>
    </citation>
    <scope>NUCLEOTIDE SEQUENCE [LARGE SCALE GENOMIC DNA]</scope>
    <source>
        <strain evidence="1 2">BLCC-F50</strain>
    </source>
</reference>
<sequence>MKIEIQIERLILSGVDVSPSQRVKLQAAIEAELARLVTVNGLPLHLQGGGRIPKLPASLSLTNSSNPMLLGQEIAQAIYGGMSL</sequence>
<keyword evidence="2" id="KW-1185">Reference proteome</keyword>
<evidence type="ECO:0000313" key="1">
    <source>
        <dbReference type="EMBL" id="MFB2894789.1"/>
    </source>
</evidence>
<evidence type="ECO:0000313" key="2">
    <source>
        <dbReference type="Proteomes" id="UP001576784"/>
    </source>
</evidence>